<dbReference type="Proteomes" id="UP000239757">
    <property type="component" value="Unassembled WGS sequence"/>
</dbReference>
<dbReference type="OrthoDB" id="10469295at2759"/>
<proteinExistence type="predicted"/>
<accession>A0A2P5Y0Y8</accession>
<dbReference type="EMBL" id="KZ663882">
    <property type="protein sequence ID" value="PPS09254.1"/>
    <property type="molecule type" value="Genomic_DNA"/>
</dbReference>
<gene>
    <name evidence="1" type="ORF">GOBAR_AA11384</name>
</gene>
<sequence>MSGRTFSQQECHFKEQQEQYCILDQRNTQDEQLIVELRDVFNAATMVTKRVTDEWDIHAFITGTSHQHLRYIIIGKTSTKLSHLYEMVDKFSKGDEVGKVCIDFSTQYSARAII</sequence>
<protein>
    <submittedName>
        <fullName evidence="1">Uncharacterized protein</fullName>
    </submittedName>
</protein>
<evidence type="ECO:0000313" key="1">
    <source>
        <dbReference type="EMBL" id="PPS09254.1"/>
    </source>
</evidence>
<reference evidence="1 2" key="1">
    <citation type="submission" date="2015-01" db="EMBL/GenBank/DDBJ databases">
        <title>Genome of allotetraploid Gossypium barbadense reveals genomic plasticity and fiber elongation in cotton evolution.</title>
        <authorList>
            <person name="Chen X."/>
            <person name="Liu X."/>
            <person name="Zhao B."/>
            <person name="Zheng H."/>
            <person name="Hu Y."/>
            <person name="Lu G."/>
            <person name="Yang C."/>
            <person name="Chen J."/>
            <person name="Shan C."/>
            <person name="Zhang L."/>
            <person name="Zhou Y."/>
            <person name="Wang L."/>
            <person name="Guo W."/>
            <person name="Bai Y."/>
            <person name="Ruan J."/>
            <person name="Shangguan X."/>
            <person name="Mao Y."/>
            <person name="Jiang J."/>
            <person name="Zhu Y."/>
            <person name="Lei J."/>
            <person name="Kang H."/>
            <person name="Chen S."/>
            <person name="He X."/>
            <person name="Wang R."/>
            <person name="Wang Y."/>
            <person name="Chen J."/>
            <person name="Wang L."/>
            <person name="Yu S."/>
            <person name="Wang B."/>
            <person name="Wei J."/>
            <person name="Song S."/>
            <person name="Lu X."/>
            <person name="Gao Z."/>
            <person name="Gu W."/>
            <person name="Deng X."/>
            <person name="Ma D."/>
            <person name="Wang S."/>
            <person name="Liang W."/>
            <person name="Fang L."/>
            <person name="Cai C."/>
            <person name="Zhu X."/>
            <person name="Zhou B."/>
            <person name="Zhang Y."/>
            <person name="Chen Z."/>
            <person name="Xu S."/>
            <person name="Zhu R."/>
            <person name="Wang S."/>
            <person name="Zhang T."/>
            <person name="Zhao G."/>
        </authorList>
    </citation>
    <scope>NUCLEOTIDE SEQUENCE [LARGE SCALE GENOMIC DNA]</scope>
    <source>
        <strain evidence="2">cv. Xinhai21</strain>
        <tissue evidence="1">Leaf</tissue>
    </source>
</reference>
<dbReference type="AlphaFoldDB" id="A0A2P5Y0Y8"/>
<evidence type="ECO:0000313" key="2">
    <source>
        <dbReference type="Proteomes" id="UP000239757"/>
    </source>
</evidence>
<organism evidence="1 2">
    <name type="scientific">Gossypium barbadense</name>
    <name type="common">Sea Island cotton</name>
    <name type="synonym">Hibiscus barbadensis</name>
    <dbReference type="NCBI Taxonomy" id="3634"/>
    <lineage>
        <taxon>Eukaryota</taxon>
        <taxon>Viridiplantae</taxon>
        <taxon>Streptophyta</taxon>
        <taxon>Embryophyta</taxon>
        <taxon>Tracheophyta</taxon>
        <taxon>Spermatophyta</taxon>
        <taxon>Magnoliopsida</taxon>
        <taxon>eudicotyledons</taxon>
        <taxon>Gunneridae</taxon>
        <taxon>Pentapetalae</taxon>
        <taxon>rosids</taxon>
        <taxon>malvids</taxon>
        <taxon>Malvales</taxon>
        <taxon>Malvaceae</taxon>
        <taxon>Malvoideae</taxon>
        <taxon>Gossypium</taxon>
    </lineage>
</organism>
<name>A0A2P5Y0Y8_GOSBA</name>